<dbReference type="InParanoid" id="A0A482WNF6"/>
<keyword evidence="7" id="KW-0675">Receptor</keyword>
<dbReference type="SMR" id="A0A482WNF6"/>
<evidence type="ECO:0000256" key="7">
    <source>
        <dbReference type="ARBA" id="ARBA00023170"/>
    </source>
</evidence>
<evidence type="ECO:0000256" key="4">
    <source>
        <dbReference type="ARBA" id="ARBA00022692"/>
    </source>
</evidence>
<keyword evidence="5 9" id="KW-1133">Transmembrane helix</keyword>
<evidence type="ECO:0000256" key="9">
    <source>
        <dbReference type="SAM" id="Phobius"/>
    </source>
</evidence>
<feature type="transmembrane region" description="Helical" evidence="9">
    <location>
        <begin position="204"/>
        <end position="225"/>
    </location>
</feature>
<name>A0A482WNF6_LAOST</name>
<evidence type="ECO:0000256" key="2">
    <source>
        <dbReference type="ARBA" id="ARBA00010663"/>
    </source>
</evidence>
<dbReference type="PRINTS" id="PR00237">
    <property type="entry name" value="GPCRRHODOPSN"/>
</dbReference>
<feature type="region of interest" description="Disordered" evidence="8">
    <location>
        <begin position="1"/>
        <end position="21"/>
    </location>
</feature>
<dbReference type="AlphaFoldDB" id="A0A482WNF6"/>
<evidence type="ECO:0000256" key="6">
    <source>
        <dbReference type="ARBA" id="ARBA00023136"/>
    </source>
</evidence>
<evidence type="ECO:0000256" key="5">
    <source>
        <dbReference type="ARBA" id="ARBA00022989"/>
    </source>
</evidence>
<dbReference type="CDD" id="cd15382">
    <property type="entry name" value="7tmA_AKHR"/>
    <property type="match status" value="1"/>
</dbReference>
<feature type="transmembrane region" description="Helical" evidence="9">
    <location>
        <begin position="395"/>
        <end position="414"/>
    </location>
</feature>
<accession>A0A482WNF6</accession>
<dbReference type="GO" id="GO:0004930">
    <property type="term" value="F:G protein-coupled receptor activity"/>
    <property type="evidence" value="ECO:0007669"/>
    <property type="project" value="InterPro"/>
</dbReference>
<dbReference type="FunCoup" id="A0A482WNF6">
    <property type="interactions" value="141"/>
</dbReference>
<evidence type="ECO:0000259" key="10">
    <source>
        <dbReference type="PROSITE" id="PS50262"/>
    </source>
</evidence>
<dbReference type="InterPro" id="IPR017452">
    <property type="entry name" value="GPCR_Rhodpsn_7TM"/>
</dbReference>
<dbReference type="SUPFAM" id="SSF81321">
    <property type="entry name" value="Family A G protein-coupled receptor-like"/>
    <property type="match status" value="1"/>
</dbReference>
<evidence type="ECO:0000256" key="3">
    <source>
        <dbReference type="ARBA" id="ARBA00022475"/>
    </source>
</evidence>
<evidence type="ECO:0000256" key="8">
    <source>
        <dbReference type="SAM" id="MobiDB-lite"/>
    </source>
</evidence>
<protein>
    <recommendedName>
        <fullName evidence="10">G-protein coupled receptors family 1 profile domain-containing protein</fullName>
    </recommendedName>
</protein>
<dbReference type="GO" id="GO:0032870">
    <property type="term" value="P:cellular response to hormone stimulus"/>
    <property type="evidence" value="ECO:0007669"/>
    <property type="project" value="TreeGrafter"/>
</dbReference>
<reference evidence="11 12" key="1">
    <citation type="journal article" date="2017" name="Gigascience">
        <title>Genome sequence of the small brown planthopper, Laodelphax striatellus.</title>
        <authorList>
            <person name="Zhu J."/>
            <person name="Jiang F."/>
            <person name="Wang X."/>
            <person name="Yang P."/>
            <person name="Bao Y."/>
            <person name="Zhao W."/>
            <person name="Wang W."/>
            <person name="Lu H."/>
            <person name="Wang Q."/>
            <person name="Cui N."/>
            <person name="Li J."/>
            <person name="Chen X."/>
            <person name="Luo L."/>
            <person name="Yu J."/>
            <person name="Kang L."/>
            <person name="Cui F."/>
        </authorList>
    </citation>
    <scope>NUCLEOTIDE SEQUENCE [LARGE SCALE GENOMIC DNA]</scope>
    <source>
        <strain evidence="11">Lst14</strain>
    </source>
</reference>
<comment type="caution">
    <text evidence="11">The sequence shown here is derived from an EMBL/GenBank/DDBJ whole genome shotgun (WGS) entry which is preliminary data.</text>
</comment>
<keyword evidence="6 9" id="KW-0472">Membrane</keyword>
<dbReference type="EMBL" id="QKKF02029694">
    <property type="protein sequence ID" value="RZF35064.1"/>
    <property type="molecule type" value="Genomic_DNA"/>
</dbReference>
<evidence type="ECO:0000313" key="12">
    <source>
        <dbReference type="Proteomes" id="UP000291343"/>
    </source>
</evidence>
<dbReference type="InterPro" id="IPR000276">
    <property type="entry name" value="GPCR_Rhodpsn"/>
</dbReference>
<sequence length="474" mass="53855">MRVRERVNGDGAKRSKAASRRSASNIQRANLVSTCRSYVVIRTAGVTVIRIANCLNIECCNMNGSWGGELQTATGTVNSTAGTLLEDEPLPAQEWPHFQLFPDWTTWRVDENTTFTFPIDMRFNDGHRVSIVAYSILMLLSAVGNFTVLSILVRRRRGARSTNINTMLIHLAIADLLVTFLLMPCEIAWSATVMWWAGDAWCRVTAFFRTFGLFQSSFVLVCISIDRYFAVLKPMNLSDVDRRGKIMLSCAWIGSVLCSLPQMLVFRVQAHPYVPWFEQCITIWFAQDAKTPSTQEFMYFVFGMLMMYCLPFFVILFCYASILGEIYRRSREAKGDRFRRSSLGFLGKAKGRTLKMTVIIVVVFFICWTPYYFMSLWHFFDHKGSQKVDQKLQKGLYIFACTNSCMNPIVYGAFNIRPRRTDRRGGVGGVAGGQRVPIHQLSDDSIQISRLSSTVSNGSQMQRNDTKQSVVFSL</sequence>
<dbReference type="STRING" id="195883.A0A482WNF6"/>
<keyword evidence="4 9" id="KW-0812">Transmembrane</keyword>
<feature type="transmembrane region" description="Helical" evidence="9">
    <location>
        <begin position="297"/>
        <end position="322"/>
    </location>
</feature>
<feature type="domain" description="G-protein coupled receptors family 1 profile" evidence="10">
    <location>
        <begin position="144"/>
        <end position="411"/>
    </location>
</feature>
<dbReference type="PANTHER" id="PTHR24241">
    <property type="entry name" value="NEUROPEPTIDE RECEPTOR-RELATED G-PROTEIN COUPLED RECEPTOR"/>
    <property type="match status" value="1"/>
</dbReference>
<feature type="transmembrane region" description="Helical" evidence="9">
    <location>
        <begin position="358"/>
        <end position="380"/>
    </location>
</feature>
<dbReference type="GO" id="GO:0097003">
    <property type="term" value="F:adipokinetic hormone receptor activity"/>
    <property type="evidence" value="ECO:0007669"/>
    <property type="project" value="TreeGrafter"/>
</dbReference>
<dbReference type="Proteomes" id="UP000291343">
    <property type="component" value="Unassembled WGS sequence"/>
</dbReference>
<dbReference type="GO" id="GO:0005886">
    <property type="term" value="C:plasma membrane"/>
    <property type="evidence" value="ECO:0007669"/>
    <property type="project" value="UniProtKB-SubCell"/>
</dbReference>
<dbReference type="Gene3D" id="1.20.1070.10">
    <property type="entry name" value="Rhodopsin 7-helix transmembrane proteins"/>
    <property type="match status" value="1"/>
</dbReference>
<dbReference type="PANTHER" id="PTHR24241:SF59">
    <property type="entry name" value="ADIPOKINETIC HORMONE RECEPTOR, ISOFORM C"/>
    <property type="match status" value="1"/>
</dbReference>
<keyword evidence="3" id="KW-1003">Cell membrane</keyword>
<dbReference type="OrthoDB" id="6435638at2759"/>
<evidence type="ECO:0000313" key="11">
    <source>
        <dbReference type="EMBL" id="RZF35064.1"/>
    </source>
</evidence>
<dbReference type="PROSITE" id="PS50262">
    <property type="entry name" value="G_PROTEIN_RECEP_F1_2"/>
    <property type="match status" value="1"/>
</dbReference>
<comment type="subcellular location">
    <subcellularLocation>
        <location evidence="1">Cell membrane</location>
        <topology evidence="1">Multi-pass membrane protein</topology>
    </subcellularLocation>
</comment>
<dbReference type="GO" id="GO:0042277">
    <property type="term" value="F:peptide binding"/>
    <property type="evidence" value="ECO:0007669"/>
    <property type="project" value="TreeGrafter"/>
</dbReference>
<feature type="transmembrane region" description="Helical" evidence="9">
    <location>
        <begin position="131"/>
        <end position="152"/>
    </location>
</feature>
<comment type="similarity">
    <text evidence="2">Belongs to the G-protein coupled receptor 1 family.</text>
</comment>
<organism evidence="11 12">
    <name type="scientific">Laodelphax striatellus</name>
    <name type="common">Small brown planthopper</name>
    <name type="synonym">Delphax striatella</name>
    <dbReference type="NCBI Taxonomy" id="195883"/>
    <lineage>
        <taxon>Eukaryota</taxon>
        <taxon>Metazoa</taxon>
        <taxon>Ecdysozoa</taxon>
        <taxon>Arthropoda</taxon>
        <taxon>Hexapoda</taxon>
        <taxon>Insecta</taxon>
        <taxon>Pterygota</taxon>
        <taxon>Neoptera</taxon>
        <taxon>Paraneoptera</taxon>
        <taxon>Hemiptera</taxon>
        <taxon>Auchenorrhyncha</taxon>
        <taxon>Fulgoroidea</taxon>
        <taxon>Delphacidae</taxon>
        <taxon>Criomorphinae</taxon>
        <taxon>Laodelphax</taxon>
    </lineage>
</organism>
<proteinExistence type="inferred from homology"/>
<dbReference type="Pfam" id="PF00001">
    <property type="entry name" value="7tm_1"/>
    <property type="match status" value="1"/>
</dbReference>
<feature type="transmembrane region" description="Helical" evidence="9">
    <location>
        <begin position="246"/>
        <end position="266"/>
    </location>
</feature>
<gene>
    <name evidence="11" type="ORF">LSTR_LSTR009656</name>
</gene>
<feature type="compositionally biased region" description="Basic and acidic residues" evidence="8">
    <location>
        <begin position="1"/>
        <end position="13"/>
    </location>
</feature>
<evidence type="ECO:0000256" key="1">
    <source>
        <dbReference type="ARBA" id="ARBA00004651"/>
    </source>
</evidence>
<keyword evidence="12" id="KW-1185">Reference proteome</keyword>